<dbReference type="InterPro" id="IPR010259">
    <property type="entry name" value="S8pro/Inhibitor_I9"/>
</dbReference>
<evidence type="ECO:0000259" key="13">
    <source>
        <dbReference type="Pfam" id="PF17766"/>
    </source>
</evidence>
<dbReference type="Pfam" id="PF02225">
    <property type="entry name" value="PA"/>
    <property type="match status" value="1"/>
</dbReference>
<dbReference type="SUPFAM" id="SSF54897">
    <property type="entry name" value="Protease propeptides/inhibitors"/>
    <property type="match status" value="1"/>
</dbReference>
<feature type="domain" description="PA" evidence="11">
    <location>
        <begin position="407"/>
        <end position="477"/>
    </location>
</feature>
<dbReference type="InterPro" id="IPR015500">
    <property type="entry name" value="Peptidase_S8_subtilisin-rel"/>
</dbReference>
<dbReference type="PRINTS" id="PR00723">
    <property type="entry name" value="SUBTILISIN"/>
</dbReference>
<keyword evidence="15" id="KW-1185">Reference proteome</keyword>
<dbReference type="InterPro" id="IPR023828">
    <property type="entry name" value="Peptidase_S8_Ser-AS"/>
</dbReference>
<dbReference type="GO" id="GO:0004252">
    <property type="term" value="F:serine-type endopeptidase activity"/>
    <property type="evidence" value="ECO:0007669"/>
    <property type="project" value="UniProtKB-UniRule"/>
</dbReference>
<comment type="similarity">
    <text evidence="1 8">Belongs to the peptidase S8 family.</text>
</comment>
<dbReference type="InterPro" id="IPR034197">
    <property type="entry name" value="Peptidases_S8_3"/>
</dbReference>
<keyword evidence="5 8" id="KW-0720">Serine protease</keyword>
<evidence type="ECO:0000256" key="5">
    <source>
        <dbReference type="ARBA" id="ARBA00022825"/>
    </source>
</evidence>
<accession>A0AAV7EMF5</accession>
<evidence type="ECO:0000256" key="4">
    <source>
        <dbReference type="ARBA" id="ARBA00022801"/>
    </source>
</evidence>
<dbReference type="PROSITE" id="PS51892">
    <property type="entry name" value="SUBTILASE"/>
    <property type="match status" value="1"/>
</dbReference>
<evidence type="ECO:0000256" key="8">
    <source>
        <dbReference type="PROSITE-ProRule" id="PRU01240"/>
    </source>
</evidence>
<dbReference type="SUPFAM" id="SSF52743">
    <property type="entry name" value="Subtilisin-like"/>
    <property type="match status" value="1"/>
</dbReference>
<comment type="caution">
    <text evidence="14">The sequence shown here is derived from an EMBL/GenBank/DDBJ whole genome shotgun (WGS) entry which is preliminary data.</text>
</comment>
<dbReference type="Gene3D" id="3.50.30.30">
    <property type="match status" value="1"/>
</dbReference>
<protein>
    <submittedName>
        <fullName evidence="14">Uncharacterized protein</fullName>
    </submittedName>
</protein>
<dbReference type="AlphaFoldDB" id="A0AAV7EMF5"/>
<dbReference type="SUPFAM" id="SSF52025">
    <property type="entry name" value="PA domain"/>
    <property type="match status" value="1"/>
</dbReference>
<dbReference type="CDD" id="cd02120">
    <property type="entry name" value="PA_subtilisin_like"/>
    <property type="match status" value="1"/>
</dbReference>
<evidence type="ECO:0000256" key="2">
    <source>
        <dbReference type="ARBA" id="ARBA00022670"/>
    </source>
</evidence>
<dbReference type="FunFam" id="2.60.40.2310:FF:000001">
    <property type="entry name" value="Subtilisin-like protease SBT1.5"/>
    <property type="match status" value="1"/>
</dbReference>
<organism evidence="14 15">
    <name type="scientific">Aristolochia fimbriata</name>
    <name type="common">White veined hardy Dutchman's pipe vine</name>
    <dbReference type="NCBI Taxonomy" id="158543"/>
    <lineage>
        <taxon>Eukaryota</taxon>
        <taxon>Viridiplantae</taxon>
        <taxon>Streptophyta</taxon>
        <taxon>Embryophyta</taxon>
        <taxon>Tracheophyta</taxon>
        <taxon>Spermatophyta</taxon>
        <taxon>Magnoliopsida</taxon>
        <taxon>Magnoliidae</taxon>
        <taxon>Piperales</taxon>
        <taxon>Aristolochiaceae</taxon>
        <taxon>Aristolochia</taxon>
    </lineage>
</organism>
<dbReference type="InterPro" id="IPR037045">
    <property type="entry name" value="S8pro/Inhibitor_I9_sf"/>
</dbReference>
<feature type="chain" id="PRO_5043552139" evidence="9">
    <location>
        <begin position="21"/>
        <end position="778"/>
    </location>
</feature>
<dbReference type="PANTHER" id="PTHR10795">
    <property type="entry name" value="PROPROTEIN CONVERTASE SUBTILISIN/KEXIN"/>
    <property type="match status" value="1"/>
</dbReference>
<dbReference type="InterPro" id="IPR045051">
    <property type="entry name" value="SBT"/>
</dbReference>
<keyword evidence="2 8" id="KW-0645">Protease</keyword>
<evidence type="ECO:0000313" key="15">
    <source>
        <dbReference type="Proteomes" id="UP000825729"/>
    </source>
</evidence>
<feature type="active site" description="Charge relay system" evidence="7 8">
    <location>
        <position position="225"/>
    </location>
</feature>
<evidence type="ECO:0000256" key="9">
    <source>
        <dbReference type="SAM" id="SignalP"/>
    </source>
</evidence>
<dbReference type="EMBL" id="JAINDJ010000004">
    <property type="protein sequence ID" value="KAG9448782.1"/>
    <property type="molecule type" value="Genomic_DNA"/>
</dbReference>
<dbReference type="CDD" id="cd04852">
    <property type="entry name" value="Peptidases_S8_3"/>
    <property type="match status" value="1"/>
</dbReference>
<dbReference type="InterPro" id="IPR041469">
    <property type="entry name" value="Subtilisin-like_FN3"/>
</dbReference>
<evidence type="ECO:0000313" key="14">
    <source>
        <dbReference type="EMBL" id="KAG9448782.1"/>
    </source>
</evidence>
<feature type="domain" description="Inhibitor I9" evidence="12">
    <location>
        <begin position="32"/>
        <end position="112"/>
    </location>
</feature>
<dbReference type="Gene3D" id="3.30.70.80">
    <property type="entry name" value="Peptidase S8 propeptide/proteinase inhibitor I9"/>
    <property type="match status" value="1"/>
</dbReference>
<evidence type="ECO:0000259" key="12">
    <source>
        <dbReference type="Pfam" id="PF05922"/>
    </source>
</evidence>
<dbReference type="PROSITE" id="PS00138">
    <property type="entry name" value="SUBTILASE_SER"/>
    <property type="match status" value="1"/>
</dbReference>
<dbReference type="FunFam" id="3.40.50.200:FF:000006">
    <property type="entry name" value="Subtilisin-like protease SBT1.5"/>
    <property type="match status" value="1"/>
</dbReference>
<evidence type="ECO:0000256" key="7">
    <source>
        <dbReference type="PIRSR" id="PIRSR615500-1"/>
    </source>
</evidence>
<evidence type="ECO:0000256" key="1">
    <source>
        <dbReference type="ARBA" id="ARBA00011073"/>
    </source>
</evidence>
<feature type="domain" description="Subtilisin-like protease fibronectin type-III" evidence="13">
    <location>
        <begin position="680"/>
        <end position="777"/>
    </location>
</feature>
<dbReference type="Pfam" id="PF17766">
    <property type="entry name" value="fn3_6"/>
    <property type="match status" value="1"/>
</dbReference>
<dbReference type="InterPro" id="IPR000209">
    <property type="entry name" value="Peptidase_S8/S53_dom"/>
</dbReference>
<dbReference type="GO" id="GO:0006508">
    <property type="term" value="P:proteolysis"/>
    <property type="evidence" value="ECO:0007669"/>
    <property type="project" value="UniProtKB-KW"/>
</dbReference>
<feature type="signal peptide" evidence="9">
    <location>
        <begin position="1"/>
        <end position="20"/>
    </location>
</feature>
<feature type="domain" description="Peptidase S8/S53" evidence="10">
    <location>
        <begin position="146"/>
        <end position="623"/>
    </location>
</feature>
<dbReference type="FunFam" id="3.50.30.30:FF:000005">
    <property type="entry name" value="subtilisin-like protease SBT1.5"/>
    <property type="match status" value="1"/>
</dbReference>
<dbReference type="InterPro" id="IPR003137">
    <property type="entry name" value="PA_domain"/>
</dbReference>
<dbReference type="Pfam" id="PF00082">
    <property type="entry name" value="Peptidase_S8"/>
    <property type="match status" value="1"/>
</dbReference>
<dbReference type="InterPro" id="IPR036852">
    <property type="entry name" value="Peptidase_S8/S53_dom_sf"/>
</dbReference>
<keyword evidence="3 9" id="KW-0732">Signal</keyword>
<dbReference type="FunFam" id="3.30.70.80:FF:000002">
    <property type="entry name" value="Subtilisin-like protease SBT5.3"/>
    <property type="match status" value="1"/>
</dbReference>
<evidence type="ECO:0000256" key="6">
    <source>
        <dbReference type="ARBA" id="ARBA00023180"/>
    </source>
</evidence>
<name>A0AAV7EMF5_ARIFI</name>
<reference evidence="14 15" key="1">
    <citation type="submission" date="2021-07" db="EMBL/GenBank/DDBJ databases">
        <title>The Aristolochia fimbriata genome: insights into angiosperm evolution, floral development and chemical biosynthesis.</title>
        <authorList>
            <person name="Jiao Y."/>
        </authorList>
    </citation>
    <scope>NUCLEOTIDE SEQUENCE [LARGE SCALE GENOMIC DNA]</scope>
    <source>
        <strain evidence="14">IBCAS-2021</strain>
        <tissue evidence="14">Leaf</tissue>
    </source>
</reference>
<dbReference type="Pfam" id="PF05922">
    <property type="entry name" value="Inhibitor_I9"/>
    <property type="match status" value="1"/>
</dbReference>
<dbReference type="Gene3D" id="3.40.50.200">
    <property type="entry name" value="Peptidase S8/S53 domain"/>
    <property type="match status" value="1"/>
</dbReference>
<feature type="active site" description="Charge relay system" evidence="7 8">
    <location>
        <position position="564"/>
    </location>
</feature>
<dbReference type="Gene3D" id="2.60.40.2310">
    <property type="match status" value="1"/>
</dbReference>
<keyword evidence="6" id="KW-0325">Glycoprotein</keyword>
<evidence type="ECO:0000256" key="3">
    <source>
        <dbReference type="ARBA" id="ARBA00022729"/>
    </source>
</evidence>
<proteinExistence type="inferred from homology"/>
<keyword evidence="4 8" id="KW-0378">Hydrolase</keyword>
<dbReference type="InterPro" id="IPR046450">
    <property type="entry name" value="PA_dom_sf"/>
</dbReference>
<sequence>MGVLASSSFLFVCLLSLILAQTTVFASTKRPYVVYMGEHSHGPEATSVDYDRVTDSHHTFLESYLGSIEKSREAVIYSYTKHINGFAAILDEEQAKAIAQHPDVISVFPDQKKKVLHTTKTWAFMGLEQPDESIPDDSLWKKARFGADVIIANLDTGVWPYSESFNDKGLGPVPSRWKGSCERDLSGRIRCNRKLIGMRGFSKGLEAAVRPLNATERLAHDVEGHGSHTLSTAGGAFVPNANILGYARGTAKGGAPHARVASYKIFWVVVPGEEGSTTDSDILAAFDQAIDDGVDVISNSFGGGPEEFFQSGSAIGSFHAVKKGISVVFSAGNSGPSPATVENLSPWVFTVAASTIDRSYTTFVKLGNGQILQGQSVLDSRMHQKYIPLINSVDVKLDSANATAAQFCFLGSLDPKKVKGKVVVCNRGISPRVEKGMAVKVAGGAGMILINDESSGDSLNADAHVLPSAMISYRDGLFLQSYMNSTRSPVAYVVPLGTTLAPEASPLMAAFSSQGPSSLLPEILKPDITAPGVSVLAAYPGTLSPTELPQDPRRVPYNIMSGTSMSCPHVAGVLGLLRTLHPDWSPAALRSAIMTTARTRDNSMEPMLESPEEKATPFSYGAGHIRPNRAQDPGLVYDLSTEDYLDFLCYWGYNSTQIEMFSKGTSNYKCPDQKAWSILDLNYPSITVPNLNRSTTVTRKLKNVGTPGTYEVVVEHLHGVSASVEPSRLTFEKMGEEKSYKLTLTPKYGKRIGGGDYVFGRIIWSDGVHYVRSPIVVS</sequence>
<evidence type="ECO:0000259" key="10">
    <source>
        <dbReference type="Pfam" id="PF00082"/>
    </source>
</evidence>
<evidence type="ECO:0000259" key="11">
    <source>
        <dbReference type="Pfam" id="PF02225"/>
    </source>
</evidence>
<feature type="active site" description="Charge relay system" evidence="7 8">
    <location>
        <position position="155"/>
    </location>
</feature>
<dbReference type="Proteomes" id="UP000825729">
    <property type="component" value="Unassembled WGS sequence"/>
</dbReference>
<gene>
    <name evidence="14" type="ORF">H6P81_008747</name>
</gene>